<accession>A0A6A5SRP3</accession>
<protein>
    <submittedName>
        <fullName evidence="3">Homoserine acetyltransferase family protein</fullName>
    </submittedName>
</protein>
<dbReference type="Pfam" id="PF00561">
    <property type="entry name" value="Abhydrolase_1"/>
    <property type="match status" value="1"/>
</dbReference>
<dbReference type="GO" id="GO:0016747">
    <property type="term" value="F:acyltransferase activity, transferring groups other than amino-acyl groups"/>
    <property type="evidence" value="ECO:0007669"/>
    <property type="project" value="InterPro"/>
</dbReference>
<gene>
    <name evidence="3" type="ORF">EJ02DRAFT_454268</name>
</gene>
<proteinExistence type="inferred from homology"/>
<dbReference type="Proteomes" id="UP000800038">
    <property type="component" value="Unassembled WGS sequence"/>
</dbReference>
<dbReference type="EMBL" id="ML976035">
    <property type="protein sequence ID" value="KAF1942404.1"/>
    <property type="molecule type" value="Genomic_DNA"/>
</dbReference>
<evidence type="ECO:0000259" key="2">
    <source>
        <dbReference type="Pfam" id="PF00561"/>
    </source>
</evidence>
<dbReference type="InterPro" id="IPR029058">
    <property type="entry name" value="AB_hydrolase_fold"/>
</dbReference>
<feature type="domain" description="AB hydrolase-1" evidence="2">
    <location>
        <begin position="64"/>
        <end position="152"/>
    </location>
</feature>
<dbReference type="InterPro" id="IPR008220">
    <property type="entry name" value="HAT_MetX-like"/>
</dbReference>
<name>A0A6A5SRP3_9PLEO</name>
<dbReference type="OrthoDB" id="9972683at2759"/>
<evidence type="ECO:0000313" key="3">
    <source>
        <dbReference type="EMBL" id="KAF1942404.1"/>
    </source>
</evidence>
<keyword evidence="3" id="KW-0808">Transferase</keyword>
<reference evidence="3" key="1">
    <citation type="journal article" date="2020" name="Stud. Mycol.">
        <title>101 Dothideomycetes genomes: a test case for predicting lifestyles and emergence of pathogens.</title>
        <authorList>
            <person name="Haridas S."/>
            <person name="Albert R."/>
            <person name="Binder M."/>
            <person name="Bloem J."/>
            <person name="Labutti K."/>
            <person name="Salamov A."/>
            <person name="Andreopoulos B."/>
            <person name="Baker S."/>
            <person name="Barry K."/>
            <person name="Bills G."/>
            <person name="Bluhm B."/>
            <person name="Cannon C."/>
            <person name="Castanera R."/>
            <person name="Culley D."/>
            <person name="Daum C."/>
            <person name="Ezra D."/>
            <person name="Gonzalez J."/>
            <person name="Henrissat B."/>
            <person name="Kuo A."/>
            <person name="Liang C."/>
            <person name="Lipzen A."/>
            <person name="Lutzoni F."/>
            <person name="Magnuson J."/>
            <person name="Mondo S."/>
            <person name="Nolan M."/>
            <person name="Ohm R."/>
            <person name="Pangilinan J."/>
            <person name="Park H.-J."/>
            <person name="Ramirez L."/>
            <person name="Alfaro M."/>
            <person name="Sun H."/>
            <person name="Tritt A."/>
            <person name="Yoshinaga Y."/>
            <person name="Zwiers L.-H."/>
            <person name="Turgeon B."/>
            <person name="Goodwin S."/>
            <person name="Spatafora J."/>
            <person name="Crous P."/>
            <person name="Grigoriev I."/>
        </authorList>
    </citation>
    <scope>NUCLEOTIDE SEQUENCE</scope>
    <source>
        <strain evidence="3">CBS 161.51</strain>
    </source>
</reference>
<organism evidence="3 4">
    <name type="scientific">Clathrospora elynae</name>
    <dbReference type="NCBI Taxonomy" id="706981"/>
    <lineage>
        <taxon>Eukaryota</taxon>
        <taxon>Fungi</taxon>
        <taxon>Dikarya</taxon>
        <taxon>Ascomycota</taxon>
        <taxon>Pezizomycotina</taxon>
        <taxon>Dothideomycetes</taxon>
        <taxon>Pleosporomycetidae</taxon>
        <taxon>Pleosporales</taxon>
        <taxon>Diademaceae</taxon>
        <taxon>Clathrospora</taxon>
    </lineage>
</organism>
<comment type="similarity">
    <text evidence="1">Belongs to the AB hydrolase superfamily. MetX family.</text>
</comment>
<dbReference type="PANTHER" id="PTHR32268:SF15">
    <property type="entry name" value="HOMOSERINE ACETYLTRANSFERASE FAMILY PROTEIN (AFU_ORTHOLOGUE AFUA_1G15350)"/>
    <property type="match status" value="1"/>
</dbReference>
<keyword evidence="4" id="KW-1185">Reference proteome</keyword>
<dbReference type="InterPro" id="IPR000073">
    <property type="entry name" value="AB_hydrolase_1"/>
</dbReference>
<dbReference type="PANTHER" id="PTHR32268">
    <property type="entry name" value="HOMOSERINE O-ACETYLTRANSFERASE"/>
    <property type="match status" value="1"/>
</dbReference>
<sequence>MTSQSSLPTQYFALQNFTFQNGDTLPSLRIAYKILNPHNSKIAVVHTCFKGRLDTTLTHANGVLKDHKIILIALLGNGESSSPSNTPSFPKTLEYTDCVNAQYELLTIELGIKEVDVMLGFSMGGQITYHWLATHPSFIKNAVIVCSSAKTSRHNFQFLEGPKAALENATSEPRGVRAFGKAYSAWLTSAEWFDEECYKGMGFERLRDWDDVVTVQGYEGWAGDDLLVLLGMWQRGDVARCLTSGDILDSALESIEAKVLLMPCETDQYFRPYVSQREVKSLKHGKVAVVPSIWGHIAGGGANQKDVGWMNGKISEFLRG</sequence>
<evidence type="ECO:0000313" key="4">
    <source>
        <dbReference type="Proteomes" id="UP000800038"/>
    </source>
</evidence>
<dbReference type="Gene3D" id="3.40.50.1820">
    <property type="entry name" value="alpha/beta hydrolase"/>
    <property type="match status" value="1"/>
</dbReference>
<dbReference type="SUPFAM" id="SSF53474">
    <property type="entry name" value="alpha/beta-Hydrolases"/>
    <property type="match status" value="1"/>
</dbReference>
<evidence type="ECO:0000256" key="1">
    <source>
        <dbReference type="ARBA" id="ARBA00006886"/>
    </source>
</evidence>
<dbReference type="AlphaFoldDB" id="A0A6A5SRP3"/>